<organism evidence="4 5">
    <name type="scientific">Pseudocohnilembus persalinus</name>
    <name type="common">Ciliate</name>
    <dbReference type="NCBI Taxonomy" id="266149"/>
    <lineage>
        <taxon>Eukaryota</taxon>
        <taxon>Sar</taxon>
        <taxon>Alveolata</taxon>
        <taxon>Ciliophora</taxon>
        <taxon>Intramacronucleata</taxon>
        <taxon>Oligohymenophorea</taxon>
        <taxon>Scuticociliatia</taxon>
        <taxon>Philasterida</taxon>
        <taxon>Pseudocohnilembidae</taxon>
        <taxon>Pseudocohnilembus</taxon>
    </lineage>
</organism>
<dbReference type="Gene3D" id="1.25.40.730">
    <property type="match status" value="1"/>
</dbReference>
<keyword evidence="5" id="KW-1185">Reference proteome</keyword>
<dbReference type="GO" id="GO:0005198">
    <property type="term" value="F:structural molecule activity"/>
    <property type="evidence" value="ECO:0007669"/>
    <property type="project" value="InterPro"/>
</dbReference>
<keyword evidence="1" id="KW-0168">Coated pit</keyword>
<dbReference type="Proteomes" id="UP000054937">
    <property type="component" value="Unassembled WGS sequence"/>
</dbReference>
<dbReference type="PROSITE" id="PS50236">
    <property type="entry name" value="CHCR"/>
    <property type="match status" value="7"/>
</dbReference>
<dbReference type="SMART" id="SM00299">
    <property type="entry name" value="CLH"/>
    <property type="match status" value="7"/>
</dbReference>
<dbReference type="Gene3D" id="1.25.40.470">
    <property type="match status" value="1"/>
</dbReference>
<dbReference type="Gene3D" id="2.130.10.110">
    <property type="entry name" value="Clathrin heavy-chain terminal domain"/>
    <property type="match status" value="1"/>
</dbReference>
<dbReference type="Pfam" id="PF13838">
    <property type="entry name" value="Clathrin_H_link"/>
    <property type="match status" value="1"/>
</dbReference>
<feature type="region of interest" description="Disordered" evidence="3">
    <location>
        <begin position="1627"/>
        <end position="1647"/>
    </location>
</feature>
<dbReference type="EMBL" id="LDAU01000018">
    <property type="protein sequence ID" value="KRX10868.1"/>
    <property type="molecule type" value="Genomic_DNA"/>
</dbReference>
<feature type="repeat" description="CHCR" evidence="2">
    <location>
        <begin position="1437"/>
        <end position="1580"/>
    </location>
</feature>
<keyword evidence="1" id="KW-0968">Cytoplasmic vesicle</keyword>
<dbReference type="OMA" id="HCYDLLH"/>
<dbReference type="GO" id="GO:0032051">
    <property type="term" value="F:clathrin light chain binding"/>
    <property type="evidence" value="ECO:0007669"/>
    <property type="project" value="InterPro"/>
</dbReference>
<dbReference type="GO" id="GO:0071439">
    <property type="term" value="C:clathrin complex"/>
    <property type="evidence" value="ECO:0007669"/>
    <property type="project" value="InterPro"/>
</dbReference>
<evidence type="ECO:0000256" key="3">
    <source>
        <dbReference type="SAM" id="MobiDB-lite"/>
    </source>
</evidence>
<name>A0A0V0R8P4_PSEPJ</name>
<feature type="repeat" description="CHCR" evidence="2">
    <location>
        <begin position="695"/>
        <end position="838"/>
    </location>
</feature>
<dbReference type="InterPro" id="IPR016024">
    <property type="entry name" value="ARM-type_fold"/>
</dbReference>
<dbReference type="SUPFAM" id="SSF48371">
    <property type="entry name" value="ARM repeat"/>
    <property type="match status" value="5"/>
</dbReference>
<dbReference type="PANTHER" id="PTHR10292">
    <property type="entry name" value="CLATHRIN HEAVY CHAIN RELATED"/>
    <property type="match status" value="1"/>
</dbReference>
<dbReference type="FunFam" id="1.25.40.10:FF:000001">
    <property type="entry name" value="Clathrin heavy chain"/>
    <property type="match status" value="1"/>
</dbReference>
<dbReference type="InterPro" id="IPR011990">
    <property type="entry name" value="TPR-like_helical_dom_sf"/>
</dbReference>
<dbReference type="InterPro" id="IPR016341">
    <property type="entry name" value="Clathrin_heavy_chain"/>
</dbReference>
<evidence type="ECO:0000256" key="2">
    <source>
        <dbReference type="PROSITE-ProRule" id="PRU01006"/>
    </source>
</evidence>
<feature type="repeat" description="CHCR" evidence="2">
    <location>
        <begin position="547"/>
        <end position="693"/>
    </location>
</feature>
<dbReference type="InterPro" id="IPR016025">
    <property type="entry name" value="Clathrin_H-chain_N"/>
</dbReference>
<dbReference type="SUPFAM" id="SSF50989">
    <property type="entry name" value="Clathrin heavy-chain terminal domain"/>
    <property type="match status" value="1"/>
</dbReference>
<proteinExistence type="inferred from homology"/>
<feature type="repeat" description="CHCR" evidence="2">
    <location>
        <begin position="1142"/>
        <end position="1283"/>
    </location>
</feature>
<sequence>MSGLVQYKQLFDLSQQCNTQHLKFGVTTFESDKYISIRDKDANGNEQLTIVEPANNWAVNKKPNKSESVLMHPAENIIALKAPGQGGNTVVQIFNMANRQKLKDLSFSERIVHWKWVNLNKLAIITANSVYHTDITNSNETYKKIFDRFGTLAQQGVNIIGYELNPEQKWAALIGISTPDQGKTILGHIQLFLIESGKQQILEAHSATFGQAYLHNATHKSEIFAYYESKQGQQTQIIVSELNPPPQGFQKMKKMVPLKLDNAGDFPVIMKVLESCGLLVVITKFGFLYVFELTTLSLLYQDRISQSPIFVGCKDSNQGGVYAINKQGGVILTRININGLVNAISSNPNIPNGQSLSFQLAQRYKLPGCENMFKEQFQRLFQQGDFKGAAQVVAQSAGNSLRNSQTIQMFKNANHQPGQQHPIIIYFQTLTENSSLNEEESIVLAQPALEQGKTQILEKYMDNNKITCSEKLGDMVKPVNIQLGIKIYKKAGAHSKVGYAMIESGDVNGGQAYLGQHNISNFDPSQIIRQTLQNQQFDNALSMAKNFYNQNKNMNVHQIAQIFQEFGRFRELTAFLVACMTENRPEDGPWQTQVLEYNLMSAPQVAEAVLQSENWKQYDKQKIGALCEQKQLFQLALQNYVNLADIKRCILNTHAIKPDWIINYMGKLEPEWCLECCTDMVRHNRQNVQIVVNIFQQQGERLGLDKCVKVFESVGAFDGIFYFLGAVVNSIQDKDVFFKYIEAATKCNQMPVLENIIKEKQDMYDPIRVKDFLKEMKLGDPKALIFVCDIFGYIEELTEYLYKNDFNKYIEIYLFKVNQASTPVVLGTLIDLECDENYIKQILYNIRGNCPIDPLIEEFSKRNKLRVLENWLDSRVAEGNQLPSVHNSLAKIKIDTNQDPENFLMTNQYYDPKEIGRFCEDRDPHLAVVAYKRSWGTCNEELIRVTNKNALFRLQARYLVELKDMEVWATVLDENNEFRQQVIEQVVSVALPESKSVDEVSTTVQAFVAADLPSALISLLEKIVLHNSEFGQYTKLQNLLIITAIKSDKTKVMDYINRLDNFNGETIAKVALGEEYQLYEEAHVIYKKKEMYTEAMDVLINYIQDIPRAAEFAEKYQLGEVWSKLGLSYLNNFQIIPAINAFIKAKDHTQYMNVIQQAENEQQWEKLIEFILMARQQTKDANLDNALAYAYARNEQLTDLESFVNGANSLDAQKVGEKMYNSGLFEGAKILFVSIKNNAKIASCLVRLKQFQQAIDSAKKANTPKTWKEVCRACVEAGEYRLSAVAGMNLIIHPDHLEDVIQHYEEWGVPNEMISLLETGMSLDRAHVGIYTELGVLYAKYKPEKLTEHIKGYFQKLNVSKLLRICERYGLWKDSVYLYTNYDEFDNAVNIMIEHSPIAFNHEQFCTLIAKANSSDLYYKAINFYIEEQPMQLNDLLKHLTTKLDLTRTVQVMRKTGYIALITDFLKSVQMQNIKEVNEALNEIYFELEDYEALRQSVTEFESFDQVALAKQCEKHQLQEFRRIGAFLYRRARQFEFSIELSKIDKEYRDAIDTAQESGKSELVENLLKFFVQQGEKEFVTVTLYTCYDLLKPDLVMELAWRFGLMEFCMPYFIQITQSLSSRLEHVQRKADEREKEAEKQAKDKTNKPLDIVQDMFTNPNGMGMLPPPNYSQQPGMGGGFNSMGQGQGLGGSGYMGGNNNNMGGQFQGFGSQY</sequence>
<accession>A0A0V0R8P4</accession>
<feature type="repeat" description="CHCR" evidence="2">
    <location>
        <begin position="843"/>
        <end position="984"/>
    </location>
</feature>
<keyword evidence="1" id="KW-0472">Membrane</keyword>
<dbReference type="Pfam" id="PF00637">
    <property type="entry name" value="Clathrin"/>
    <property type="match status" value="7"/>
</dbReference>
<protein>
    <recommendedName>
        <fullName evidence="1">Clathrin heavy chain</fullName>
    </recommendedName>
</protein>
<dbReference type="PANTHER" id="PTHR10292:SF1">
    <property type="entry name" value="CLATHRIN HEAVY CHAIN"/>
    <property type="match status" value="1"/>
</dbReference>
<reference evidence="4 5" key="1">
    <citation type="journal article" date="2015" name="Sci. Rep.">
        <title>Genome of the facultative scuticociliatosis pathogen Pseudocohnilembus persalinus provides insight into its virulence through horizontal gene transfer.</title>
        <authorList>
            <person name="Xiong J."/>
            <person name="Wang G."/>
            <person name="Cheng J."/>
            <person name="Tian M."/>
            <person name="Pan X."/>
            <person name="Warren A."/>
            <person name="Jiang C."/>
            <person name="Yuan D."/>
            <person name="Miao W."/>
        </authorList>
    </citation>
    <scope>NUCLEOTIDE SEQUENCE [LARGE SCALE GENOMIC DNA]</scope>
    <source>
        <strain evidence="4">36N120E</strain>
    </source>
</reference>
<comment type="function">
    <text evidence="1">Clathrin is the major protein of the polyhedral coat of coated pits and vesicles.</text>
</comment>
<feature type="repeat" description="CHCR" evidence="2">
    <location>
        <begin position="1288"/>
        <end position="1434"/>
    </location>
</feature>
<dbReference type="OrthoDB" id="421917at2759"/>
<evidence type="ECO:0000313" key="4">
    <source>
        <dbReference type="EMBL" id="KRX10868.1"/>
    </source>
</evidence>
<gene>
    <name evidence="4" type="ORF">PPERSA_12219</name>
</gene>
<feature type="repeat" description="CHCR" evidence="2">
    <location>
        <begin position="991"/>
        <end position="1138"/>
    </location>
</feature>
<comment type="similarity">
    <text evidence="1">Belongs to the clathrin heavy chain family.</text>
</comment>
<dbReference type="PIRSF" id="PIRSF002290">
    <property type="entry name" value="Clathrin_H_chain"/>
    <property type="match status" value="1"/>
</dbReference>
<dbReference type="Gene3D" id="1.25.40.10">
    <property type="entry name" value="Tetratricopeptide repeat domain"/>
    <property type="match status" value="3"/>
</dbReference>
<dbReference type="GO" id="GO:0006886">
    <property type="term" value="P:intracellular protein transport"/>
    <property type="evidence" value="ECO:0007669"/>
    <property type="project" value="UniProtKB-UniRule"/>
</dbReference>
<evidence type="ECO:0000256" key="1">
    <source>
        <dbReference type="PIRNR" id="PIRNR002290"/>
    </source>
</evidence>
<evidence type="ECO:0000313" key="5">
    <source>
        <dbReference type="Proteomes" id="UP000054937"/>
    </source>
</evidence>
<dbReference type="FunCoup" id="A0A0V0R8P4">
    <property type="interactions" value="419"/>
</dbReference>
<dbReference type="GO" id="GO:0006898">
    <property type="term" value="P:receptor-mediated endocytosis"/>
    <property type="evidence" value="ECO:0007669"/>
    <property type="project" value="TreeGrafter"/>
</dbReference>
<dbReference type="GO" id="GO:0030130">
    <property type="term" value="C:clathrin coat of trans-Golgi network vesicle"/>
    <property type="evidence" value="ECO:0007669"/>
    <property type="project" value="InterPro"/>
</dbReference>
<dbReference type="InterPro" id="IPR000547">
    <property type="entry name" value="Clathrin_H-chain/VPS_repeat"/>
</dbReference>
<dbReference type="GO" id="GO:0030132">
    <property type="term" value="C:clathrin coat of coated pit"/>
    <property type="evidence" value="ECO:0007669"/>
    <property type="project" value="InterPro"/>
</dbReference>
<comment type="subcellular location">
    <subcellularLocation>
        <location evidence="1">Cytoplasmic vesicle membrane</location>
        <topology evidence="1">Peripheral membrane protein</topology>
        <orientation evidence="1">Cytoplasmic side</orientation>
    </subcellularLocation>
    <subcellularLocation>
        <location evidence="1">Membrane</location>
        <location evidence="1">Coated pit</location>
        <topology evidence="1">Peripheral membrane protein</topology>
        <orientation evidence="1">Cytoplasmic side</orientation>
    </subcellularLocation>
</comment>
<dbReference type="InterPro" id="IPR055358">
    <property type="entry name" value="CHCR"/>
</dbReference>
<comment type="caution">
    <text evidence="4">The sequence shown here is derived from an EMBL/GenBank/DDBJ whole genome shotgun (WGS) entry which is preliminary data.</text>
</comment>
<dbReference type="InParanoid" id="A0A0V0R8P4"/>